<dbReference type="SUPFAM" id="SSF48230">
    <property type="entry name" value="Chondroitin AC/alginate lyase"/>
    <property type="match status" value="1"/>
</dbReference>
<dbReference type="GO" id="GO:0016829">
    <property type="term" value="F:lyase activity"/>
    <property type="evidence" value="ECO:0007669"/>
    <property type="project" value="UniProtKB-KW"/>
</dbReference>
<keyword evidence="1" id="KW-0732">Signal</keyword>
<organism evidence="4 5">
    <name type="scientific">Dispira parvispora</name>
    <dbReference type="NCBI Taxonomy" id="1520584"/>
    <lineage>
        <taxon>Eukaryota</taxon>
        <taxon>Fungi</taxon>
        <taxon>Fungi incertae sedis</taxon>
        <taxon>Zoopagomycota</taxon>
        <taxon>Kickxellomycotina</taxon>
        <taxon>Dimargaritomycetes</taxon>
        <taxon>Dimargaritales</taxon>
        <taxon>Dimargaritaceae</taxon>
        <taxon>Dispira</taxon>
    </lineage>
</organism>
<protein>
    <recommendedName>
        <fullName evidence="3">Alginate lyase domain-containing protein</fullName>
    </recommendedName>
</protein>
<feature type="non-terminal residue" evidence="4">
    <location>
        <position position="1"/>
    </location>
</feature>
<dbReference type="AlphaFoldDB" id="A0A9W8AS33"/>
<dbReference type="InterPro" id="IPR008929">
    <property type="entry name" value="Chondroitin_lyas"/>
</dbReference>
<sequence>LKKDADRFSSAEIKLSVVNPNKVTPEGVSPNNYVTYAPYFHPKCDLPLAEAVTKCEWTRKDGDRNGELKKLSSDSSVLNKVCDQVRILSVANFWFDDTKYADRATALLKEFFLDNATAMAPNFDYSQIAPGPKASKGRSYGLIQSRCMAYMLTAATLLKQNGTNQEVYDGMKNWVKEFVQWMTTSEIGKGAISADNNHGTSATIQLASYYLFLEQPDQAKKAIESFMSGAFQKQIAKDGSQPKEINRADGIHYSLMNLSLLATLGYLGDLVGFDVWNQKTSAGATIADAVKYLSKYATGAESWPKSTDQPKGFTHMLQIAAEKYGDPDGTYLEAIQKIGQLPWADDNVANLYADFSYGFNGTKKC</sequence>
<evidence type="ECO:0000313" key="5">
    <source>
        <dbReference type="Proteomes" id="UP001150925"/>
    </source>
</evidence>
<feature type="domain" description="Alginate lyase" evidence="3">
    <location>
        <begin position="21"/>
        <end position="303"/>
    </location>
</feature>
<dbReference type="GO" id="GO:0042597">
    <property type="term" value="C:periplasmic space"/>
    <property type="evidence" value="ECO:0007669"/>
    <property type="project" value="InterPro"/>
</dbReference>
<evidence type="ECO:0000313" key="4">
    <source>
        <dbReference type="EMBL" id="KAJ1958646.1"/>
    </source>
</evidence>
<evidence type="ECO:0000256" key="2">
    <source>
        <dbReference type="ARBA" id="ARBA00023239"/>
    </source>
</evidence>
<dbReference type="Proteomes" id="UP001150925">
    <property type="component" value="Unassembled WGS sequence"/>
</dbReference>
<name>A0A9W8AS33_9FUNG</name>
<dbReference type="OrthoDB" id="63533at2759"/>
<comment type="caution">
    <text evidence="4">The sequence shown here is derived from an EMBL/GenBank/DDBJ whole genome shotgun (WGS) entry which is preliminary data.</text>
</comment>
<reference evidence="4" key="1">
    <citation type="submission" date="2022-07" db="EMBL/GenBank/DDBJ databases">
        <title>Phylogenomic reconstructions and comparative analyses of Kickxellomycotina fungi.</title>
        <authorList>
            <person name="Reynolds N.K."/>
            <person name="Stajich J.E."/>
            <person name="Barry K."/>
            <person name="Grigoriev I.V."/>
            <person name="Crous P."/>
            <person name="Smith M.E."/>
        </authorList>
    </citation>
    <scope>NUCLEOTIDE SEQUENCE</scope>
    <source>
        <strain evidence="4">RSA 1196</strain>
    </source>
</reference>
<keyword evidence="5" id="KW-1185">Reference proteome</keyword>
<keyword evidence="2" id="KW-0456">Lyase</keyword>
<dbReference type="Pfam" id="PF05426">
    <property type="entry name" value="Alginate_lyase"/>
    <property type="match status" value="1"/>
</dbReference>
<evidence type="ECO:0000259" key="3">
    <source>
        <dbReference type="Pfam" id="PF05426"/>
    </source>
</evidence>
<evidence type="ECO:0000256" key="1">
    <source>
        <dbReference type="ARBA" id="ARBA00022729"/>
    </source>
</evidence>
<dbReference type="EMBL" id="JANBPY010001763">
    <property type="protein sequence ID" value="KAJ1958646.1"/>
    <property type="molecule type" value="Genomic_DNA"/>
</dbReference>
<accession>A0A9W8AS33</accession>
<gene>
    <name evidence="4" type="ORF">IWQ62_004866</name>
</gene>
<dbReference type="InterPro" id="IPR008397">
    <property type="entry name" value="Alginate_lyase_dom"/>
</dbReference>
<proteinExistence type="predicted"/>
<dbReference type="Gene3D" id="1.50.10.100">
    <property type="entry name" value="Chondroitin AC/alginate lyase"/>
    <property type="match status" value="1"/>
</dbReference>